<sequence>MIKEEILDQIEDRIEDLLDEVDIADEDLVREFRRKFNELKSQL</sequence>
<dbReference type="RefSeq" id="WP_379282989.1">
    <property type="nucleotide sequence ID" value="NZ_JBHUGF010000010.1"/>
</dbReference>
<dbReference type="Proteomes" id="UP001597403">
    <property type="component" value="Unassembled WGS sequence"/>
</dbReference>
<dbReference type="EMBL" id="JBHUGF010000010">
    <property type="protein sequence ID" value="MFD1990072.1"/>
    <property type="molecule type" value="Genomic_DNA"/>
</dbReference>
<proteinExistence type="predicted"/>
<gene>
    <name evidence="1" type="ORF">ACFSGI_08880</name>
</gene>
<comment type="caution">
    <text evidence="1">The sequence shown here is derived from an EMBL/GenBank/DDBJ whole genome shotgun (WGS) entry which is preliminary data.</text>
</comment>
<keyword evidence="2" id="KW-1185">Reference proteome</keyword>
<name>A0ABW4UV13_9BACL</name>
<reference evidence="2" key="1">
    <citation type="journal article" date="2019" name="Int. J. Syst. Evol. Microbiol.">
        <title>The Global Catalogue of Microorganisms (GCM) 10K type strain sequencing project: providing services to taxonomists for standard genome sequencing and annotation.</title>
        <authorList>
            <consortium name="The Broad Institute Genomics Platform"/>
            <consortium name="The Broad Institute Genome Sequencing Center for Infectious Disease"/>
            <person name="Wu L."/>
            <person name="Ma J."/>
        </authorList>
    </citation>
    <scope>NUCLEOTIDE SEQUENCE [LARGE SCALE GENOMIC DNA]</scope>
    <source>
        <strain evidence="2">CGMCC 1.15067</strain>
    </source>
</reference>
<accession>A0ABW4UV13</accession>
<evidence type="ECO:0000313" key="2">
    <source>
        <dbReference type="Proteomes" id="UP001597403"/>
    </source>
</evidence>
<evidence type="ECO:0000313" key="1">
    <source>
        <dbReference type="EMBL" id="MFD1990072.1"/>
    </source>
</evidence>
<organism evidence="1 2">
    <name type="scientific">Paenibacillus nicotianae</name>
    <dbReference type="NCBI Taxonomy" id="1526551"/>
    <lineage>
        <taxon>Bacteria</taxon>
        <taxon>Bacillati</taxon>
        <taxon>Bacillota</taxon>
        <taxon>Bacilli</taxon>
        <taxon>Bacillales</taxon>
        <taxon>Paenibacillaceae</taxon>
        <taxon>Paenibacillus</taxon>
    </lineage>
</organism>
<protein>
    <submittedName>
        <fullName evidence="1">Uncharacterized protein</fullName>
    </submittedName>
</protein>